<dbReference type="EMBL" id="BMWH01000001">
    <property type="protein sequence ID" value="GGZ71078.1"/>
    <property type="molecule type" value="Genomic_DNA"/>
</dbReference>
<gene>
    <name evidence="2" type="ORF">GCM10010389_05720</name>
</gene>
<feature type="region of interest" description="Disordered" evidence="1">
    <location>
        <begin position="1"/>
        <end position="21"/>
    </location>
</feature>
<evidence type="ECO:0000313" key="2">
    <source>
        <dbReference type="EMBL" id="GGZ71078.1"/>
    </source>
</evidence>
<reference evidence="2" key="1">
    <citation type="journal article" date="2014" name="Int. J. Syst. Evol. Microbiol.">
        <title>Complete genome sequence of Corynebacterium casei LMG S-19264T (=DSM 44701T), isolated from a smear-ripened cheese.</title>
        <authorList>
            <consortium name="US DOE Joint Genome Institute (JGI-PGF)"/>
            <person name="Walter F."/>
            <person name="Albersmeier A."/>
            <person name="Kalinowski J."/>
            <person name="Ruckert C."/>
        </authorList>
    </citation>
    <scope>NUCLEOTIDE SEQUENCE</scope>
    <source>
        <strain evidence="2">JCM 5016</strain>
    </source>
</reference>
<dbReference type="AlphaFoldDB" id="A0A918QV62"/>
<accession>A0A918QV62</accession>
<protein>
    <submittedName>
        <fullName evidence="2">Uncharacterized protein</fullName>
    </submittedName>
</protein>
<comment type="caution">
    <text evidence="2">The sequence shown here is derived from an EMBL/GenBank/DDBJ whole genome shotgun (WGS) entry which is preliminary data.</text>
</comment>
<dbReference type="Proteomes" id="UP000623010">
    <property type="component" value="Unassembled WGS sequence"/>
</dbReference>
<feature type="region of interest" description="Disordered" evidence="1">
    <location>
        <begin position="49"/>
        <end position="94"/>
    </location>
</feature>
<reference evidence="2" key="2">
    <citation type="submission" date="2020-09" db="EMBL/GenBank/DDBJ databases">
        <authorList>
            <person name="Sun Q."/>
            <person name="Ohkuma M."/>
        </authorList>
    </citation>
    <scope>NUCLEOTIDE SEQUENCE</scope>
    <source>
        <strain evidence="2">JCM 5016</strain>
    </source>
</reference>
<organism evidence="2 3">
    <name type="scientific">Streptomyces echinoruber</name>
    <dbReference type="NCBI Taxonomy" id="68898"/>
    <lineage>
        <taxon>Bacteria</taxon>
        <taxon>Bacillati</taxon>
        <taxon>Actinomycetota</taxon>
        <taxon>Actinomycetes</taxon>
        <taxon>Kitasatosporales</taxon>
        <taxon>Streptomycetaceae</taxon>
        <taxon>Streptomyces</taxon>
    </lineage>
</organism>
<sequence length="94" mass="10270">MRQRRRDHRPPRGDRNRPGSVAVGALFRDERLTPTVITAFALILAGSVQTTAAERPARPVAWSPRQTSRADGRVEFPQRGLPEERPGSTGQGGG</sequence>
<evidence type="ECO:0000256" key="1">
    <source>
        <dbReference type="SAM" id="MobiDB-lite"/>
    </source>
</evidence>
<name>A0A918QV62_9ACTN</name>
<keyword evidence="3" id="KW-1185">Reference proteome</keyword>
<feature type="compositionally biased region" description="Basic and acidic residues" evidence="1">
    <location>
        <begin position="68"/>
        <end position="86"/>
    </location>
</feature>
<evidence type="ECO:0000313" key="3">
    <source>
        <dbReference type="Proteomes" id="UP000623010"/>
    </source>
</evidence>
<proteinExistence type="predicted"/>